<comment type="caution">
    <text evidence="1">The sequence shown here is derived from an EMBL/GenBank/DDBJ whole genome shotgun (WGS) entry which is preliminary data.</text>
</comment>
<dbReference type="Proteomes" id="UP000245956">
    <property type="component" value="Unassembled WGS sequence"/>
</dbReference>
<dbReference type="EMBL" id="LCWV01000006">
    <property type="protein sequence ID" value="PWI72496.1"/>
    <property type="molecule type" value="Genomic_DNA"/>
</dbReference>
<evidence type="ECO:0000313" key="1">
    <source>
        <dbReference type="EMBL" id="PWI72496.1"/>
    </source>
</evidence>
<proteinExistence type="predicted"/>
<evidence type="ECO:0000313" key="2">
    <source>
        <dbReference type="Proteomes" id="UP000245956"/>
    </source>
</evidence>
<protein>
    <submittedName>
        <fullName evidence="1">Uncharacterized protein</fullName>
    </submittedName>
</protein>
<gene>
    <name evidence="1" type="ORF">PCL_11119</name>
</gene>
<sequence>MSGNEASKQAEPGGPLWFDLIPPEVSAVAATKHLDRGDSQRSQPTAKSGRLHLGLYLELPGDYSFGRTRHQAGLGFSWPREMSACHISRRCTREPPLSDSLSSLASRFGKAETLTPQQAPNVTRSWLPGVEKAGTVQAIASSRCSMAAPAVPFAVAGTPRRPFGRRLMSAVY</sequence>
<name>A0A2U3EDB6_PURLI</name>
<reference evidence="1 2" key="1">
    <citation type="journal article" date="2016" name="Front. Microbiol.">
        <title>Genome and transcriptome sequences reveal the specific parasitism of the nematophagous Purpureocillium lilacinum 36-1.</title>
        <authorList>
            <person name="Xie J."/>
            <person name="Li S."/>
            <person name="Mo C."/>
            <person name="Xiao X."/>
            <person name="Peng D."/>
            <person name="Wang G."/>
            <person name="Xiao Y."/>
        </authorList>
    </citation>
    <scope>NUCLEOTIDE SEQUENCE [LARGE SCALE GENOMIC DNA]</scope>
    <source>
        <strain evidence="1 2">36-1</strain>
    </source>
</reference>
<accession>A0A2U3EDB6</accession>
<dbReference type="AlphaFoldDB" id="A0A2U3EDB6"/>
<organism evidence="1 2">
    <name type="scientific">Purpureocillium lilacinum</name>
    <name type="common">Paecilomyces lilacinus</name>
    <dbReference type="NCBI Taxonomy" id="33203"/>
    <lineage>
        <taxon>Eukaryota</taxon>
        <taxon>Fungi</taxon>
        <taxon>Dikarya</taxon>
        <taxon>Ascomycota</taxon>
        <taxon>Pezizomycotina</taxon>
        <taxon>Sordariomycetes</taxon>
        <taxon>Hypocreomycetidae</taxon>
        <taxon>Hypocreales</taxon>
        <taxon>Ophiocordycipitaceae</taxon>
        <taxon>Purpureocillium</taxon>
    </lineage>
</organism>